<organism evidence="2 3">
    <name type="scientific">Orchesella dallaii</name>
    <dbReference type="NCBI Taxonomy" id="48710"/>
    <lineage>
        <taxon>Eukaryota</taxon>
        <taxon>Metazoa</taxon>
        <taxon>Ecdysozoa</taxon>
        <taxon>Arthropoda</taxon>
        <taxon>Hexapoda</taxon>
        <taxon>Collembola</taxon>
        <taxon>Entomobryomorpha</taxon>
        <taxon>Entomobryoidea</taxon>
        <taxon>Orchesellidae</taxon>
        <taxon>Orchesellinae</taxon>
        <taxon>Orchesella</taxon>
    </lineage>
</organism>
<sequence length="232" mass="25626">MALPKSSFPTHEFKVLTAEESVEACYPIASTTDTTSVYFQESNAEVEVDYSTTNNTDLNSTMGINSLQGSYFKENSNLTSRSTHTPRNQGIELMPTNLRKRNRGIKIATSTPLLPNETRMGSLESPKPSRAPGILGGDSPSASPGQKLARFRTKRKVEVQTISLSSSPSPSSPGTPLIPYPPPNTPVTRVRLNEHFSTQEFLDQLLDGKTVDWQCVKDETTQKYHLEFSKTN</sequence>
<evidence type="ECO:0000313" key="2">
    <source>
        <dbReference type="EMBL" id="CAL8133655.1"/>
    </source>
</evidence>
<name>A0ABP1RRB5_9HEXA</name>
<dbReference type="EMBL" id="CAXLJM020000101">
    <property type="protein sequence ID" value="CAL8133655.1"/>
    <property type="molecule type" value="Genomic_DNA"/>
</dbReference>
<evidence type="ECO:0000313" key="3">
    <source>
        <dbReference type="Proteomes" id="UP001642540"/>
    </source>
</evidence>
<gene>
    <name evidence="2" type="ORF">ODALV1_LOCUS25163</name>
</gene>
<feature type="region of interest" description="Disordered" evidence="1">
    <location>
        <begin position="115"/>
        <end position="147"/>
    </location>
</feature>
<proteinExistence type="predicted"/>
<reference evidence="2 3" key="1">
    <citation type="submission" date="2024-08" db="EMBL/GenBank/DDBJ databases">
        <authorList>
            <person name="Cucini C."/>
            <person name="Frati F."/>
        </authorList>
    </citation>
    <scope>NUCLEOTIDE SEQUENCE [LARGE SCALE GENOMIC DNA]</scope>
</reference>
<evidence type="ECO:0000256" key="1">
    <source>
        <dbReference type="SAM" id="MobiDB-lite"/>
    </source>
</evidence>
<feature type="region of interest" description="Disordered" evidence="1">
    <location>
        <begin position="161"/>
        <end position="184"/>
    </location>
</feature>
<accession>A0ABP1RRB5</accession>
<protein>
    <submittedName>
        <fullName evidence="2">Uncharacterized protein</fullName>
    </submittedName>
</protein>
<comment type="caution">
    <text evidence="2">The sequence shown here is derived from an EMBL/GenBank/DDBJ whole genome shotgun (WGS) entry which is preliminary data.</text>
</comment>
<feature type="compositionally biased region" description="Pro residues" evidence="1">
    <location>
        <begin position="170"/>
        <end position="184"/>
    </location>
</feature>
<dbReference type="Proteomes" id="UP001642540">
    <property type="component" value="Unassembled WGS sequence"/>
</dbReference>
<keyword evidence="3" id="KW-1185">Reference proteome</keyword>